<dbReference type="STRING" id="463040.CAL15_15875"/>
<reference evidence="1 2" key="1">
    <citation type="submission" date="2017-05" db="EMBL/GenBank/DDBJ databases">
        <title>Complete and WGS of Bordetella genogroups.</title>
        <authorList>
            <person name="Spilker T."/>
            <person name="LiPuma J."/>
        </authorList>
    </citation>
    <scope>NUCLEOTIDE SEQUENCE [LARGE SCALE GENOMIC DNA]</scope>
    <source>
        <strain evidence="1 2">AU7206</strain>
    </source>
</reference>
<dbReference type="AlphaFoldDB" id="A0A1W6ZEC3"/>
<dbReference type="OrthoDB" id="9047490at2"/>
<accession>A0A1W6ZEC3</accession>
<dbReference type="Proteomes" id="UP000194161">
    <property type="component" value="Chromosome"/>
</dbReference>
<evidence type="ECO:0000313" key="1">
    <source>
        <dbReference type="EMBL" id="ARP95723.1"/>
    </source>
</evidence>
<protein>
    <recommendedName>
        <fullName evidence="3">Haemolysin-type calcium binding-related domain-containing protein</fullName>
    </recommendedName>
</protein>
<evidence type="ECO:0000313" key="2">
    <source>
        <dbReference type="Proteomes" id="UP000194161"/>
    </source>
</evidence>
<dbReference type="EMBL" id="CP021111">
    <property type="protein sequence ID" value="ARP95723.1"/>
    <property type="molecule type" value="Genomic_DNA"/>
</dbReference>
<dbReference type="RefSeq" id="WP_086079484.1">
    <property type="nucleotide sequence ID" value="NZ_CP021111.1"/>
</dbReference>
<organism evidence="1 2">
    <name type="scientific">Bordetella genomosp. 13</name>
    <dbReference type="NCBI Taxonomy" id="463040"/>
    <lineage>
        <taxon>Bacteria</taxon>
        <taxon>Pseudomonadati</taxon>
        <taxon>Pseudomonadota</taxon>
        <taxon>Betaproteobacteria</taxon>
        <taxon>Burkholderiales</taxon>
        <taxon>Alcaligenaceae</taxon>
        <taxon>Bordetella</taxon>
    </lineage>
</organism>
<name>A0A1W6ZEC3_9BORD</name>
<proteinExistence type="predicted"/>
<gene>
    <name evidence="1" type="ORF">CAL15_15875</name>
</gene>
<keyword evidence="2" id="KW-1185">Reference proteome</keyword>
<evidence type="ECO:0008006" key="3">
    <source>
        <dbReference type="Google" id="ProtNLM"/>
    </source>
</evidence>
<sequence>MAGVQYPLQASDVAILDNHVKNENYVAAYGYIRNVIEAGLESQLDAANRENLESLATWYNIAWHVNQNDGSFWSEYVRGATQRVAEIHGSTLSETAFNAASNRLAGTLLSEIVRTGTLLSPEDTVRADAQNMQQEFGVPPWTWPGTFFDWVPSGMGGLGGDYVGFRGESLADYLHAYGIALQGIDAGTARVAGQVLVDVQTAISDGFVDGLLGLRAALEAFNSGDGAMLGFDLGSAGSLTVDLFQRGTTFSVDPGKLTSIGLDDKGQLTFGLTLSDRQGDWGPSLVCLPDGTTTATVLGRGVLDIAPGASIRVDGQSLSIALGEGALSGECVVQRDSLAVSWSSSSTDFAFSYTIDLIDSSVIYQIRSDGKIYSGTADNIGEVLGNAIQTEVLGLAPGENASLLQIIGRQLGVAPEGYDTLIDNLLAVLAGHGRSQLCRPFAVNRPHRLARRPFYSRTTARDHTASTRHECP</sequence>
<dbReference type="KEGG" id="bgm:CAL15_15875"/>